<protein>
    <submittedName>
        <fullName evidence="2">Uncharacterized protein</fullName>
    </submittedName>
</protein>
<organism evidence="2 3">
    <name type="scientific">Aplosporella prunicola CBS 121167</name>
    <dbReference type="NCBI Taxonomy" id="1176127"/>
    <lineage>
        <taxon>Eukaryota</taxon>
        <taxon>Fungi</taxon>
        <taxon>Dikarya</taxon>
        <taxon>Ascomycota</taxon>
        <taxon>Pezizomycotina</taxon>
        <taxon>Dothideomycetes</taxon>
        <taxon>Dothideomycetes incertae sedis</taxon>
        <taxon>Botryosphaeriales</taxon>
        <taxon>Aplosporellaceae</taxon>
        <taxon>Aplosporella</taxon>
    </lineage>
</organism>
<name>A0A6A6BJY6_9PEZI</name>
<dbReference type="GeneID" id="54297498"/>
<evidence type="ECO:0000313" key="2">
    <source>
        <dbReference type="EMBL" id="KAF2144429.1"/>
    </source>
</evidence>
<feature type="region of interest" description="Disordered" evidence="1">
    <location>
        <begin position="41"/>
        <end position="82"/>
    </location>
</feature>
<feature type="region of interest" description="Disordered" evidence="1">
    <location>
        <begin position="102"/>
        <end position="121"/>
    </location>
</feature>
<feature type="region of interest" description="Disordered" evidence="1">
    <location>
        <begin position="132"/>
        <end position="166"/>
    </location>
</feature>
<sequence length="183" mass="19619">MSVAHRRYPVAPSKRTEEYSYIHVTIRAVFDSYSPAMHGNTAAIVGRNGNNHGNPHTSSNSSRQQKKKRSVPGAHGHHSPCPPTCLHTAKSLVTPLFSPPLLQAQPSSLTTPSVSLRPRTLRPHQPRLALSAQTHASASRPPPACNGAIATHAPPPPPPARPTTAPGQQKQCVRACVRVCVRC</sequence>
<dbReference type="Proteomes" id="UP000799438">
    <property type="component" value="Unassembled WGS sequence"/>
</dbReference>
<reference evidence="2" key="1">
    <citation type="journal article" date="2020" name="Stud. Mycol.">
        <title>101 Dothideomycetes genomes: a test case for predicting lifestyles and emergence of pathogens.</title>
        <authorList>
            <person name="Haridas S."/>
            <person name="Albert R."/>
            <person name="Binder M."/>
            <person name="Bloem J."/>
            <person name="Labutti K."/>
            <person name="Salamov A."/>
            <person name="Andreopoulos B."/>
            <person name="Baker S."/>
            <person name="Barry K."/>
            <person name="Bills G."/>
            <person name="Bluhm B."/>
            <person name="Cannon C."/>
            <person name="Castanera R."/>
            <person name="Culley D."/>
            <person name="Daum C."/>
            <person name="Ezra D."/>
            <person name="Gonzalez J."/>
            <person name="Henrissat B."/>
            <person name="Kuo A."/>
            <person name="Liang C."/>
            <person name="Lipzen A."/>
            <person name="Lutzoni F."/>
            <person name="Magnuson J."/>
            <person name="Mondo S."/>
            <person name="Nolan M."/>
            <person name="Ohm R."/>
            <person name="Pangilinan J."/>
            <person name="Park H.-J."/>
            <person name="Ramirez L."/>
            <person name="Alfaro M."/>
            <person name="Sun H."/>
            <person name="Tritt A."/>
            <person name="Yoshinaga Y."/>
            <person name="Zwiers L.-H."/>
            <person name="Turgeon B."/>
            <person name="Goodwin S."/>
            <person name="Spatafora J."/>
            <person name="Crous P."/>
            <person name="Grigoriev I."/>
        </authorList>
    </citation>
    <scope>NUCLEOTIDE SEQUENCE</scope>
    <source>
        <strain evidence="2">CBS 121167</strain>
    </source>
</reference>
<proteinExistence type="predicted"/>
<feature type="compositionally biased region" description="Basic residues" evidence="1">
    <location>
        <begin position="64"/>
        <end position="78"/>
    </location>
</feature>
<dbReference type="EMBL" id="ML995479">
    <property type="protein sequence ID" value="KAF2144429.1"/>
    <property type="molecule type" value="Genomic_DNA"/>
</dbReference>
<dbReference type="AlphaFoldDB" id="A0A6A6BJY6"/>
<dbReference type="RefSeq" id="XP_033400141.1">
    <property type="nucleotide sequence ID" value="XM_033540002.1"/>
</dbReference>
<evidence type="ECO:0000313" key="3">
    <source>
        <dbReference type="Proteomes" id="UP000799438"/>
    </source>
</evidence>
<feature type="compositionally biased region" description="Polar residues" evidence="1">
    <location>
        <begin position="104"/>
        <end position="114"/>
    </location>
</feature>
<keyword evidence="3" id="KW-1185">Reference proteome</keyword>
<feature type="compositionally biased region" description="Polar residues" evidence="1">
    <location>
        <begin position="48"/>
        <end position="57"/>
    </location>
</feature>
<gene>
    <name evidence="2" type="ORF">K452DRAFT_284748</name>
</gene>
<accession>A0A6A6BJY6</accession>
<evidence type="ECO:0000256" key="1">
    <source>
        <dbReference type="SAM" id="MobiDB-lite"/>
    </source>
</evidence>